<dbReference type="SUPFAM" id="SSF52343">
    <property type="entry name" value="Ferredoxin reductase-like, C-terminal NADP-linked domain"/>
    <property type="match status" value="1"/>
</dbReference>
<dbReference type="InterPro" id="IPR001433">
    <property type="entry name" value="OxRdtase_FAD/NAD-bd"/>
</dbReference>
<reference evidence="2 3" key="1">
    <citation type="journal article" date="2020" name="Microorganisms">
        <title>Simultaneous Genome Sequencing of Prosthecochloris ethylica and Desulfuromonas acetoxidans within a Syntrophic Mixture Reveals Unique Pili and Protein Interactions.</title>
        <authorList>
            <person name="Kyndt J.A."/>
            <person name="Van Beeumen J.J."/>
            <person name="Meyer T.E."/>
        </authorList>
    </citation>
    <scope>NUCLEOTIDE SEQUENCE [LARGE SCALE GENOMIC DNA]</scope>
    <source>
        <strain evidence="2 3">N3</strain>
    </source>
</reference>
<evidence type="ECO:0000259" key="1">
    <source>
        <dbReference type="PROSITE" id="PS51384"/>
    </source>
</evidence>
<name>A0ABR9XNQ2_9CHLB</name>
<dbReference type="InterPro" id="IPR017927">
    <property type="entry name" value="FAD-bd_FR_type"/>
</dbReference>
<dbReference type="InterPro" id="IPR017938">
    <property type="entry name" value="Riboflavin_synthase-like_b-brl"/>
</dbReference>
<dbReference type="PROSITE" id="PS51384">
    <property type="entry name" value="FAD_FR"/>
    <property type="match status" value="1"/>
</dbReference>
<dbReference type="Gene3D" id="2.40.30.10">
    <property type="entry name" value="Translation factors"/>
    <property type="match status" value="1"/>
</dbReference>
<keyword evidence="3" id="KW-1185">Reference proteome</keyword>
<dbReference type="Proteomes" id="UP000619838">
    <property type="component" value="Unassembled WGS sequence"/>
</dbReference>
<dbReference type="PRINTS" id="PR00410">
    <property type="entry name" value="PHEHYDRXLASE"/>
</dbReference>
<dbReference type="Pfam" id="PF00970">
    <property type="entry name" value="FAD_binding_6"/>
    <property type="match status" value="1"/>
</dbReference>
<comment type="caution">
    <text evidence="2">The sequence shown here is derived from an EMBL/GenBank/DDBJ whole genome shotgun (WGS) entry which is preliminary data.</text>
</comment>
<dbReference type="PANTHER" id="PTHR43513">
    <property type="entry name" value="DIHYDROOROTATE DEHYDROGENASE B (NAD(+)), ELECTRON TRANSFER SUBUNIT"/>
    <property type="match status" value="1"/>
</dbReference>
<dbReference type="InterPro" id="IPR012165">
    <property type="entry name" value="Cyt_c3_hydrogenase_gsu"/>
</dbReference>
<organism evidence="2 3">
    <name type="scientific">Prosthecochloris ethylica</name>
    <dbReference type="NCBI Taxonomy" id="2743976"/>
    <lineage>
        <taxon>Bacteria</taxon>
        <taxon>Pseudomonadati</taxon>
        <taxon>Chlorobiota</taxon>
        <taxon>Chlorobiia</taxon>
        <taxon>Chlorobiales</taxon>
        <taxon>Chlorobiaceae</taxon>
        <taxon>Prosthecochloris</taxon>
    </lineage>
</organism>
<dbReference type="InterPro" id="IPR008333">
    <property type="entry name" value="Cbr1-like_FAD-bd_dom"/>
</dbReference>
<gene>
    <name evidence="2" type="ORF">INT08_00480</name>
</gene>
<dbReference type="SUPFAM" id="SSF63380">
    <property type="entry name" value="Riboflavin synthase domain-like"/>
    <property type="match status" value="1"/>
</dbReference>
<dbReference type="InterPro" id="IPR050353">
    <property type="entry name" value="PyrK_electron_transfer"/>
</dbReference>
<dbReference type="InterPro" id="IPR039261">
    <property type="entry name" value="FNR_nucleotide-bd"/>
</dbReference>
<evidence type="ECO:0000313" key="3">
    <source>
        <dbReference type="Proteomes" id="UP000619838"/>
    </source>
</evidence>
<proteinExistence type="predicted"/>
<dbReference type="PIRSF" id="PIRSF006816">
    <property type="entry name" value="Cyc3_hyd_g"/>
    <property type="match status" value="1"/>
</dbReference>
<dbReference type="Gene3D" id="3.40.50.80">
    <property type="entry name" value="Nucleotide-binding domain of ferredoxin-NADP reductase (FNR) module"/>
    <property type="match status" value="1"/>
</dbReference>
<sequence>MHDMRFTIPPQDINKEHFAEEVADFNRKSALMQTDRGYKCRITNIVDLTGQEKLFQLRIVNPEERRLFTFLPGQFLMLEVPGYGQIPISISSSTNNQEFIELCIRRAGRVTSALFQAGEGAMVAIRGPFGSSFPMHEMSGSNVILVAGGLGIAPLRAPLYWINEHRDRYRNVHLLYGTKEPSQMLFTYQFEEWKKVNHIDLHTIVEEPGPQWEGRTGMITELLQDIDIDADNTYAIVCGPPVMFKFVCNRLEREGIPMNRMFVSLERRMHCGMGKCCRCMVGTTFTCVDGPVFDYWSVMNLQEAI</sequence>
<accession>A0ABR9XNQ2</accession>
<evidence type="ECO:0000313" key="2">
    <source>
        <dbReference type="EMBL" id="MBF0635656.1"/>
    </source>
</evidence>
<dbReference type="InterPro" id="IPR019480">
    <property type="entry name" value="Dihydroorotate_DH_Fe-S-bd"/>
</dbReference>
<dbReference type="EMBL" id="JADGII010000001">
    <property type="protein sequence ID" value="MBF0635656.1"/>
    <property type="molecule type" value="Genomic_DNA"/>
</dbReference>
<dbReference type="Pfam" id="PF00175">
    <property type="entry name" value="NAD_binding_1"/>
    <property type="match status" value="1"/>
</dbReference>
<dbReference type="CDD" id="cd06221">
    <property type="entry name" value="sulfite_reductase_like"/>
    <property type="match status" value="1"/>
</dbReference>
<dbReference type="Pfam" id="PF10418">
    <property type="entry name" value="DHODB_Fe-S_bind"/>
    <property type="match status" value="1"/>
</dbReference>
<feature type="domain" description="FAD-binding FR-type" evidence="1">
    <location>
        <begin position="35"/>
        <end position="135"/>
    </location>
</feature>
<protein>
    <submittedName>
        <fullName evidence="2">FAD/NAD(P)-binding protein</fullName>
    </submittedName>
</protein>
<dbReference type="PANTHER" id="PTHR43513:SF1">
    <property type="entry name" value="ANAEROBIC SULFITE REDUCTASE SUBUNIT B"/>
    <property type="match status" value="1"/>
</dbReference>